<feature type="signal peptide" evidence="1">
    <location>
        <begin position="1"/>
        <end position="28"/>
    </location>
</feature>
<dbReference type="RefSeq" id="WP_157428437.1">
    <property type="nucleotide sequence ID" value="NZ_BAAANK010000012.1"/>
</dbReference>
<accession>A0ABP4ZD19</accession>
<gene>
    <name evidence="2" type="ORF">GCM10009750_35120</name>
</gene>
<evidence type="ECO:0000256" key="1">
    <source>
        <dbReference type="SAM" id="SignalP"/>
    </source>
</evidence>
<name>A0ABP4ZD19_9MICO</name>
<proteinExistence type="predicted"/>
<protein>
    <recommendedName>
        <fullName evidence="4">Lipoprotein</fullName>
    </recommendedName>
</protein>
<evidence type="ECO:0000313" key="2">
    <source>
        <dbReference type="EMBL" id="GAA1845794.1"/>
    </source>
</evidence>
<evidence type="ECO:0000313" key="3">
    <source>
        <dbReference type="Proteomes" id="UP001501746"/>
    </source>
</evidence>
<organism evidence="2 3">
    <name type="scientific">Agromyces salentinus</name>
    <dbReference type="NCBI Taxonomy" id="269421"/>
    <lineage>
        <taxon>Bacteria</taxon>
        <taxon>Bacillati</taxon>
        <taxon>Actinomycetota</taxon>
        <taxon>Actinomycetes</taxon>
        <taxon>Micrococcales</taxon>
        <taxon>Microbacteriaceae</taxon>
        <taxon>Agromyces</taxon>
    </lineage>
</organism>
<evidence type="ECO:0008006" key="4">
    <source>
        <dbReference type="Google" id="ProtNLM"/>
    </source>
</evidence>
<comment type="caution">
    <text evidence="2">The sequence shown here is derived from an EMBL/GenBank/DDBJ whole genome shotgun (WGS) entry which is preliminary data.</text>
</comment>
<dbReference type="PROSITE" id="PS51257">
    <property type="entry name" value="PROKAR_LIPOPROTEIN"/>
    <property type="match status" value="1"/>
</dbReference>
<dbReference type="EMBL" id="BAAANK010000012">
    <property type="protein sequence ID" value="GAA1845794.1"/>
    <property type="molecule type" value="Genomic_DNA"/>
</dbReference>
<feature type="chain" id="PRO_5045434545" description="Lipoprotein" evidence="1">
    <location>
        <begin position="29"/>
        <end position="143"/>
    </location>
</feature>
<keyword evidence="3" id="KW-1185">Reference proteome</keyword>
<sequence length="143" mass="15060">MNVRPVTGAVCLIGLFALTGCVSQPAPASEHETKIAVTDVIDGAGTAFGDGDFEAFCREQAADVPMCLSDSQSWLDAKSAPPSISSVSFTIAPFTDDSLLVRFEGILYDGSAFSSETEALRTSDGAVRLVHPVFWVPRTMIAG</sequence>
<reference evidence="3" key="1">
    <citation type="journal article" date="2019" name="Int. J. Syst. Evol. Microbiol.">
        <title>The Global Catalogue of Microorganisms (GCM) 10K type strain sequencing project: providing services to taxonomists for standard genome sequencing and annotation.</title>
        <authorList>
            <consortium name="The Broad Institute Genomics Platform"/>
            <consortium name="The Broad Institute Genome Sequencing Center for Infectious Disease"/>
            <person name="Wu L."/>
            <person name="Ma J."/>
        </authorList>
    </citation>
    <scope>NUCLEOTIDE SEQUENCE [LARGE SCALE GENOMIC DNA]</scope>
    <source>
        <strain evidence="3">JCM 14323</strain>
    </source>
</reference>
<keyword evidence="1" id="KW-0732">Signal</keyword>
<dbReference type="Proteomes" id="UP001501746">
    <property type="component" value="Unassembled WGS sequence"/>
</dbReference>